<dbReference type="InterPro" id="IPR023203">
    <property type="entry name" value="TTHA0068_sf"/>
</dbReference>
<dbReference type="Gene3D" id="1.10.3450.10">
    <property type="entry name" value="TTHA0068-like"/>
    <property type="match status" value="1"/>
</dbReference>
<dbReference type="PANTHER" id="PTHR34796:SF1">
    <property type="entry name" value="EXPRESSED PROTEIN"/>
    <property type="match status" value="1"/>
</dbReference>
<dbReference type="Pfam" id="PF03745">
    <property type="entry name" value="DUF309"/>
    <property type="match status" value="1"/>
</dbReference>
<sequence length="213" mass="25078">MFQILRVFHINLQPNINKFMKSLQKKIMDRFMVHLKNSDYTPKDAKTIHSNSRDLTYGMTVTIRDCRVSSKFIELDVTVHKNNLELLVEKLVSIGQIDHSRHIVEEEIEKNQLIKDGIFYFNNERFWECHEALEGAWKQCTGDEKELIQGLILVAAALVHYQKYENVVCLSVLGRALKKLHNKSGEYYKINVDRVKQKIIEMLDKKEIFTFTF</sequence>
<reference evidence="1 2" key="1">
    <citation type="journal article" date="2019" name="Environ. Microbiol.">
        <title>Genomics insights into ecotype formation of ammonia-oxidizing archaea in the deep ocean.</title>
        <authorList>
            <person name="Wang Y."/>
            <person name="Huang J.M."/>
            <person name="Cui G.J."/>
            <person name="Nunoura T."/>
            <person name="Takaki Y."/>
            <person name="Li W.L."/>
            <person name="Li J."/>
            <person name="Gao Z.M."/>
            <person name="Takai K."/>
            <person name="Zhang A.Q."/>
            <person name="Stepanauskas R."/>
        </authorList>
    </citation>
    <scope>NUCLEOTIDE SEQUENCE [LARGE SCALE GENOMIC DNA]</scope>
    <source>
        <strain evidence="1 2">F20</strain>
    </source>
</reference>
<name>A0A7K4NSJ5_9ARCH</name>
<comment type="caution">
    <text evidence="1">The sequence shown here is derived from an EMBL/GenBank/DDBJ whole genome shotgun (WGS) entry which is preliminary data.</text>
</comment>
<dbReference type="EMBL" id="JACASX010000007">
    <property type="protein sequence ID" value="NWK05378.1"/>
    <property type="molecule type" value="Genomic_DNA"/>
</dbReference>
<dbReference type="SUPFAM" id="SSF140663">
    <property type="entry name" value="TTHA0068-like"/>
    <property type="match status" value="1"/>
</dbReference>
<accession>A0A7K4NSJ5</accession>
<dbReference type="Proteomes" id="UP000526196">
    <property type="component" value="Unassembled WGS sequence"/>
</dbReference>
<dbReference type="AlphaFoldDB" id="A0A7K4NSJ5"/>
<evidence type="ECO:0000313" key="2">
    <source>
        <dbReference type="Proteomes" id="UP000526196"/>
    </source>
</evidence>
<dbReference type="InterPro" id="IPR005500">
    <property type="entry name" value="DUF309"/>
</dbReference>
<protein>
    <submittedName>
        <fullName evidence="1">DUF309 domain-containing protein</fullName>
    </submittedName>
</protein>
<gene>
    <name evidence="1" type="ORF">HX833_04720</name>
</gene>
<dbReference type="PANTHER" id="PTHR34796">
    <property type="entry name" value="EXPRESSED PROTEIN"/>
    <property type="match status" value="1"/>
</dbReference>
<evidence type="ECO:0000313" key="1">
    <source>
        <dbReference type="EMBL" id="NWK05378.1"/>
    </source>
</evidence>
<proteinExistence type="predicted"/>
<organism evidence="1 2">
    <name type="scientific">Marine Group I thaumarchaeote</name>
    <dbReference type="NCBI Taxonomy" id="2511932"/>
    <lineage>
        <taxon>Archaea</taxon>
        <taxon>Nitrososphaerota</taxon>
        <taxon>Marine Group I</taxon>
    </lineage>
</organism>